<protein>
    <submittedName>
        <fullName evidence="5">DNA-binding domain-containing protein, AraC-type</fullName>
    </submittedName>
</protein>
<dbReference type="HOGENOM" id="CLU_000445_88_3_9"/>
<dbReference type="SUPFAM" id="SSF51182">
    <property type="entry name" value="RmlC-like cupins"/>
    <property type="match status" value="1"/>
</dbReference>
<keyword evidence="1" id="KW-0805">Transcription regulation</keyword>
<evidence type="ECO:0000259" key="4">
    <source>
        <dbReference type="PROSITE" id="PS01124"/>
    </source>
</evidence>
<dbReference type="Pfam" id="PF12833">
    <property type="entry name" value="HTH_18"/>
    <property type="match status" value="1"/>
</dbReference>
<dbReference type="EMBL" id="CP003261">
    <property type="protein sequence ID" value="AGK98689.1"/>
    <property type="molecule type" value="Genomic_DNA"/>
</dbReference>
<keyword evidence="6" id="KW-1185">Reference proteome</keyword>
<dbReference type="SUPFAM" id="SSF46689">
    <property type="entry name" value="Homeodomain-like"/>
    <property type="match status" value="2"/>
</dbReference>
<keyword evidence="3" id="KW-0804">Transcription</keyword>
<proteinExistence type="predicted"/>
<name>R4KDT1_CLOPA</name>
<dbReference type="Pfam" id="PF02311">
    <property type="entry name" value="AraC_binding"/>
    <property type="match status" value="1"/>
</dbReference>
<dbReference type="PANTHER" id="PTHR43280">
    <property type="entry name" value="ARAC-FAMILY TRANSCRIPTIONAL REGULATOR"/>
    <property type="match status" value="1"/>
</dbReference>
<dbReference type="InterPro" id="IPR020449">
    <property type="entry name" value="Tscrpt_reg_AraC-type_HTH"/>
</dbReference>
<accession>R4KDT1</accession>
<dbReference type="KEGG" id="cpas:Clopa_3940"/>
<dbReference type="InterPro" id="IPR011051">
    <property type="entry name" value="RmlC_Cupin_sf"/>
</dbReference>
<evidence type="ECO:0000256" key="2">
    <source>
        <dbReference type="ARBA" id="ARBA00023125"/>
    </source>
</evidence>
<dbReference type="STRING" id="86416.Clopa_3940"/>
<feature type="domain" description="HTH araC/xylS-type" evidence="4">
    <location>
        <begin position="184"/>
        <end position="282"/>
    </location>
</feature>
<gene>
    <name evidence="5" type="ORF">Clopa_3940</name>
</gene>
<evidence type="ECO:0000256" key="3">
    <source>
        <dbReference type="ARBA" id="ARBA00023163"/>
    </source>
</evidence>
<dbReference type="GO" id="GO:0003700">
    <property type="term" value="F:DNA-binding transcription factor activity"/>
    <property type="evidence" value="ECO:0007669"/>
    <property type="project" value="InterPro"/>
</dbReference>
<dbReference type="InterPro" id="IPR018062">
    <property type="entry name" value="HTH_AraC-typ_CS"/>
</dbReference>
<dbReference type="Proteomes" id="UP000013523">
    <property type="component" value="Chromosome"/>
</dbReference>
<dbReference type="AlphaFoldDB" id="R4KDT1"/>
<dbReference type="PRINTS" id="PR00032">
    <property type="entry name" value="HTHARAC"/>
</dbReference>
<dbReference type="InterPro" id="IPR009057">
    <property type="entry name" value="Homeodomain-like_sf"/>
</dbReference>
<dbReference type="GO" id="GO:0043565">
    <property type="term" value="F:sequence-specific DNA binding"/>
    <property type="evidence" value="ECO:0007669"/>
    <property type="project" value="InterPro"/>
</dbReference>
<keyword evidence="2 5" id="KW-0238">DNA-binding</keyword>
<dbReference type="OrthoDB" id="9791615at2"/>
<sequence>MNGSYEKDLLKVDFPFNIFVDNGCCDVAPHWHKEIEIIYLIEGQQRVGIDNNIYTLKEGDILLIGSGCIHYFFHECTVNRRVVVQFSLSIFDNVLSEKGEGENIKYIFDKTKRVSNQWDTVLKNKIENQLKVLIKENNKRENGYKLALKARLCDISVLLLRNLPVEIDNYEEKTKHKENLKRLENVFNYIENNYNENLNLKKISCEMGFSMYHFSRLFKRYTGITFIQYLNDFRVTKVQWYLINHDITITEAAFKCGFNNIKTFNKVFKEIQGCSPSEYLKKQNIRTN</sequence>
<dbReference type="PANTHER" id="PTHR43280:SF28">
    <property type="entry name" value="HTH-TYPE TRANSCRIPTIONAL ACTIVATOR RHAS"/>
    <property type="match status" value="1"/>
</dbReference>
<dbReference type="PATRIC" id="fig|86416.3.peg.3935"/>
<dbReference type="eggNOG" id="COG1917">
    <property type="taxonomic scope" value="Bacteria"/>
</dbReference>
<dbReference type="eggNOG" id="COG2207">
    <property type="taxonomic scope" value="Bacteria"/>
</dbReference>
<dbReference type="PROSITE" id="PS01124">
    <property type="entry name" value="HTH_ARAC_FAMILY_2"/>
    <property type="match status" value="1"/>
</dbReference>
<dbReference type="SMART" id="SM00342">
    <property type="entry name" value="HTH_ARAC"/>
    <property type="match status" value="1"/>
</dbReference>
<evidence type="ECO:0000256" key="1">
    <source>
        <dbReference type="ARBA" id="ARBA00023015"/>
    </source>
</evidence>
<dbReference type="Gene3D" id="1.10.10.60">
    <property type="entry name" value="Homeodomain-like"/>
    <property type="match status" value="2"/>
</dbReference>
<reference evidence="5 6" key="1">
    <citation type="submission" date="2012-01" db="EMBL/GenBank/DDBJ databases">
        <title>Complete sequence of chromosome of Clostridium pasteurianum BC1.</title>
        <authorList>
            <consortium name="US DOE Joint Genome Institute"/>
            <person name="Lucas S."/>
            <person name="Han J."/>
            <person name="Lapidus A."/>
            <person name="Cheng J.-F."/>
            <person name="Goodwin L."/>
            <person name="Pitluck S."/>
            <person name="Peters L."/>
            <person name="Mikhailova N."/>
            <person name="Teshima H."/>
            <person name="Detter J.C."/>
            <person name="Han C."/>
            <person name="Tapia R."/>
            <person name="Land M."/>
            <person name="Hauser L."/>
            <person name="Kyrpides N."/>
            <person name="Ivanova N."/>
            <person name="Pagani I."/>
            <person name="Dunn J."/>
            <person name="Taghavi S."/>
            <person name="Francis A."/>
            <person name="van der Lelie D."/>
            <person name="Woyke T."/>
        </authorList>
    </citation>
    <scope>NUCLEOTIDE SEQUENCE [LARGE SCALE GENOMIC DNA]</scope>
    <source>
        <strain evidence="5 6">BC1</strain>
    </source>
</reference>
<dbReference type="InterPro" id="IPR003313">
    <property type="entry name" value="AraC-bd"/>
</dbReference>
<evidence type="ECO:0000313" key="5">
    <source>
        <dbReference type="EMBL" id="AGK98689.1"/>
    </source>
</evidence>
<evidence type="ECO:0000313" key="6">
    <source>
        <dbReference type="Proteomes" id="UP000013523"/>
    </source>
</evidence>
<organism evidence="5 6">
    <name type="scientific">Clostridium pasteurianum BC1</name>
    <dbReference type="NCBI Taxonomy" id="86416"/>
    <lineage>
        <taxon>Bacteria</taxon>
        <taxon>Bacillati</taxon>
        <taxon>Bacillota</taxon>
        <taxon>Clostridia</taxon>
        <taxon>Eubacteriales</taxon>
        <taxon>Clostridiaceae</taxon>
        <taxon>Clostridium</taxon>
    </lineage>
</organism>
<dbReference type="InterPro" id="IPR014710">
    <property type="entry name" value="RmlC-like_jellyroll"/>
</dbReference>
<dbReference type="PROSITE" id="PS00041">
    <property type="entry name" value="HTH_ARAC_FAMILY_1"/>
    <property type="match status" value="1"/>
</dbReference>
<dbReference type="Gene3D" id="2.60.120.10">
    <property type="entry name" value="Jelly Rolls"/>
    <property type="match status" value="1"/>
</dbReference>
<dbReference type="InterPro" id="IPR018060">
    <property type="entry name" value="HTH_AraC"/>
</dbReference>
<dbReference type="RefSeq" id="WP_015616964.1">
    <property type="nucleotide sequence ID" value="NC_021182.1"/>
</dbReference>